<dbReference type="Pfam" id="PF04852">
    <property type="entry name" value="ALOG_dom"/>
    <property type="match status" value="1"/>
</dbReference>
<keyword evidence="6" id="KW-0539">Nucleus</keyword>
<feature type="region of interest" description="Disordered" evidence="7">
    <location>
        <begin position="22"/>
        <end position="115"/>
    </location>
</feature>
<name>A0A8K0EAB9_BRALA</name>
<keyword evidence="3" id="KW-0805">Transcription regulation</keyword>
<dbReference type="GO" id="GO:0009299">
    <property type="term" value="P:mRNA transcription"/>
    <property type="evidence" value="ECO:0007669"/>
    <property type="project" value="TreeGrafter"/>
</dbReference>
<evidence type="ECO:0000256" key="3">
    <source>
        <dbReference type="ARBA" id="ARBA00023015"/>
    </source>
</evidence>
<dbReference type="AlphaFoldDB" id="A0A8K0EAB9"/>
<evidence type="ECO:0000313" key="10">
    <source>
        <dbReference type="Proteomes" id="UP000838412"/>
    </source>
</evidence>
<feature type="compositionally biased region" description="Basic residues" evidence="7">
    <location>
        <begin position="22"/>
        <end position="31"/>
    </location>
</feature>
<dbReference type="PANTHER" id="PTHR31165:SF2">
    <property type="entry name" value="ALOG DOMAIN-CONTAINING PROTEIN"/>
    <property type="match status" value="1"/>
</dbReference>
<dbReference type="OrthoDB" id="1101852at2759"/>
<keyword evidence="4" id="KW-0238">DNA-binding</keyword>
<dbReference type="PANTHER" id="PTHR31165">
    <property type="entry name" value="PROTEIN G1-LIKE2"/>
    <property type="match status" value="1"/>
</dbReference>
<gene>
    <name evidence="9" type="primary">Hypp6527</name>
    <name evidence="9" type="ORF">BLAG_LOCUS5583</name>
</gene>
<sequence>MWGGLLFIKTAWNNLLKNKHLQHTGTHRKHPYQPDQQRRGQLSRRTPLLPTPQFDAYIARDDSSRQRDASSSQRDTSSSPRDASSSQRDDSSSQRDASSSQRDAQHDHEKPRKYHTQHLVESVTLAGREGQALGYNTAPRMWKPGVSCPECHQPNDHDFRHCQMCKYTRKPCPPPRKHIEIDKATIDKWLEEMNKMSKNTNYGKKKTAMENELVDFLGNLSTRKDLTTASPKDVCAFLVWKDKGGKTIVHKMNCKNFGNKRKAECGCPRRLAAGTVDSIIGQLRSTFGFATSGRGGDWNDAICTGNPAAAPLVRQYLKVMKAEQANAMIQPTQAQPVFFDTLTAVCKHIT</sequence>
<proteinExistence type="inferred from homology"/>
<protein>
    <submittedName>
        <fullName evidence="9">Hypp6527 protein</fullName>
    </submittedName>
</protein>
<dbReference type="InterPro" id="IPR006936">
    <property type="entry name" value="ALOG_dom"/>
</dbReference>
<dbReference type="GO" id="GO:0005634">
    <property type="term" value="C:nucleus"/>
    <property type="evidence" value="ECO:0007669"/>
    <property type="project" value="UniProtKB-SubCell"/>
</dbReference>
<evidence type="ECO:0000256" key="5">
    <source>
        <dbReference type="ARBA" id="ARBA00023163"/>
    </source>
</evidence>
<feature type="domain" description="ALOG" evidence="8">
    <location>
        <begin position="201"/>
        <end position="336"/>
    </location>
</feature>
<dbReference type="EMBL" id="OV696697">
    <property type="protein sequence ID" value="CAH1242278.1"/>
    <property type="molecule type" value="Genomic_DNA"/>
</dbReference>
<evidence type="ECO:0000256" key="6">
    <source>
        <dbReference type="ARBA" id="ARBA00023242"/>
    </source>
</evidence>
<organism evidence="9 10">
    <name type="scientific">Branchiostoma lanceolatum</name>
    <name type="common">Common lancelet</name>
    <name type="synonym">Amphioxus lanceolatum</name>
    <dbReference type="NCBI Taxonomy" id="7740"/>
    <lineage>
        <taxon>Eukaryota</taxon>
        <taxon>Metazoa</taxon>
        <taxon>Chordata</taxon>
        <taxon>Cephalochordata</taxon>
        <taxon>Leptocardii</taxon>
        <taxon>Amphioxiformes</taxon>
        <taxon>Branchiostomatidae</taxon>
        <taxon>Branchiostoma</taxon>
    </lineage>
</organism>
<accession>A0A8K0EAB9</accession>
<keyword evidence="5" id="KW-0804">Transcription</keyword>
<evidence type="ECO:0000256" key="7">
    <source>
        <dbReference type="SAM" id="MobiDB-lite"/>
    </source>
</evidence>
<reference evidence="9" key="1">
    <citation type="submission" date="2022-01" db="EMBL/GenBank/DDBJ databases">
        <authorList>
            <person name="Braso-Vives M."/>
        </authorList>
    </citation>
    <scope>NUCLEOTIDE SEQUENCE</scope>
</reference>
<dbReference type="PROSITE" id="PS51697">
    <property type="entry name" value="ALOG"/>
    <property type="match status" value="1"/>
</dbReference>
<comment type="similarity">
    <text evidence="2">Belongs to the plant homeotic and developmental regulators ALOG protein family.</text>
</comment>
<evidence type="ECO:0000256" key="1">
    <source>
        <dbReference type="ARBA" id="ARBA00004123"/>
    </source>
</evidence>
<dbReference type="InterPro" id="IPR040222">
    <property type="entry name" value="ALOG"/>
</dbReference>
<evidence type="ECO:0000256" key="2">
    <source>
        <dbReference type="ARBA" id="ARBA00010308"/>
    </source>
</evidence>
<comment type="subcellular location">
    <subcellularLocation>
        <location evidence="1">Nucleus</location>
    </subcellularLocation>
</comment>
<evidence type="ECO:0000256" key="4">
    <source>
        <dbReference type="ARBA" id="ARBA00023125"/>
    </source>
</evidence>
<dbReference type="GO" id="GO:0003677">
    <property type="term" value="F:DNA binding"/>
    <property type="evidence" value="ECO:0007669"/>
    <property type="project" value="UniProtKB-KW"/>
</dbReference>
<keyword evidence="10" id="KW-1185">Reference proteome</keyword>
<evidence type="ECO:0000259" key="8">
    <source>
        <dbReference type="PROSITE" id="PS51697"/>
    </source>
</evidence>
<evidence type="ECO:0000313" key="9">
    <source>
        <dbReference type="EMBL" id="CAH1242278.1"/>
    </source>
</evidence>
<feature type="compositionally biased region" description="Low complexity" evidence="7">
    <location>
        <begin position="69"/>
        <end position="86"/>
    </location>
</feature>
<feature type="compositionally biased region" description="Basic and acidic residues" evidence="7">
    <location>
        <begin position="58"/>
        <end position="68"/>
    </location>
</feature>
<dbReference type="Proteomes" id="UP000838412">
    <property type="component" value="Chromosome 12"/>
</dbReference>